<protein>
    <submittedName>
        <fullName evidence="2">Uncharacterized protein</fullName>
    </submittedName>
</protein>
<evidence type="ECO:0000313" key="2">
    <source>
        <dbReference type="EMBL" id="ODH30050.1"/>
    </source>
</evidence>
<organism evidence="2 3">
    <name type="scientific">Paracoccidioides brasiliensis</name>
    <dbReference type="NCBI Taxonomy" id="121759"/>
    <lineage>
        <taxon>Eukaryota</taxon>
        <taxon>Fungi</taxon>
        <taxon>Dikarya</taxon>
        <taxon>Ascomycota</taxon>
        <taxon>Pezizomycotina</taxon>
        <taxon>Eurotiomycetes</taxon>
        <taxon>Eurotiomycetidae</taxon>
        <taxon>Onygenales</taxon>
        <taxon>Ajellomycetaceae</taxon>
        <taxon>Paracoccidioides</taxon>
    </lineage>
</organism>
<reference evidence="2 3" key="1">
    <citation type="submission" date="2016-06" db="EMBL/GenBank/DDBJ databases">
        <authorList>
            <person name="Kjaerup R.B."/>
            <person name="Dalgaard T.S."/>
            <person name="Juul-Madsen H.R."/>
        </authorList>
    </citation>
    <scope>NUCLEOTIDE SEQUENCE [LARGE SCALE GENOMIC DNA]</scope>
    <source>
        <strain evidence="2 3">Pb300</strain>
    </source>
</reference>
<evidence type="ECO:0000256" key="1">
    <source>
        <dbReference type="SAM" id="MobiDB-lite"/>
    </source>
</evidence>
<evidence type="ECO:0000313" key="3">
    <source>
        <dbReference type="Proteomes" id="UP000242814"/>
    </source>
</evidence>
<dbReference type="VEuPathDB" id="FungiDB:PADG_11772"/>
<proteinExistence type="predicted"/>
<dbReference type="AlphaFoldDB" id="A0A1D2JFC0"/>
<gene>
    <name evidence="2" type="ORF">ACO22_03650</name>
</gene>
<dbReference type="EMBL" id="LZYO01000128">
    <property type="protein sequence ID" value="ODH30050.1"/>
    <property type="molecule type" value="Genomic_DNA"/>
</dbReference>
<comment type="caution">
    <text evidence="2">The sequence shown here is derived from an EMBL/GenBank/DDBJ whole genome shotgun (WGS) entry which is preliminary data.</text>
</comment>
<feature type="region of interest" description="Disordered" evidence="1">
    <location>
        <begin position="51"/>
        <end position="103"/>
    </location>
</feature>
<feature type="compositionally biased region" description="Basic and acidic residues" evidence="1">
    <location>
        <begin position="91"/>
        <end position="103"/>
    </location>
</feature>
<sequence>MVERREETKGYVMPYIDHNAHHPCVESGYQCPSRMASQGLTLVLRAEQISNSRSARGGSERGNWHQAKPPMTSTSVVAEGGSAQGPTEVQRSAKRELRRVEGQ</sequence>
<dbReference type="VEuPathDB" id="FungiDB:PABG_11258"/>
<accession>A0A1D2JFC0</accession>
<name>A0A1D2JFC0_PARBR</name>
<dbReference type="Proteomes" id="UP000242814">
    <property type="component" value="Unassembled WGS sequence"/>
</dbReference>